<protein>
    <submittedName>
        <fullName evidence="8">Anthranilate 3-monooxygenase oxygenase component</fullName>
        <ecNumber evidence="8">1.14.14.8</ecNumber>
    </submittedName>
</protein>
<proteinExistence type="inferred from homology"/>
<dbReference type="InterPro" id="IPR024719">
    <property type="entry name" value="HpaB/PvcC/4-BUDH_C"/>
</dbReference>
<dbReference type="EMBL" id="FWZC01000136">
    <property type="protein sequence ID" value="SME53735.1"/>
    <property type="molecule type" value="Genomic_DNA"/>
</dbReference>
<evidence type="ECO:0000256" key="2">
    <source>
        <dbReference type="ARBA" id="ARBA00022630"/>
    </source>
</evidence>
<feature type="binding site" evidence="5">
    <location>
        <position position="75"/>
    </location>
    <ligand>
        <name>Fe cation</name>
        <dbReference type="ChEBI" id="CHEBI:24875"/>
        <note>catalytic</note>
    </ligand>
</feature>
<keyword evidence="5" id="KW-0408">Iron</keyword>
<gene>
    <name evidence="8" type="primary">hpaH</name>
    <name evidence="8" type="ORF">BACERE00221_05598</name>
</gene>
<dbReference type="InterPro" id="IPR010300">
    <property type="entry name" value="CDO_1"/>
</dbReference>
<evidence type="ECO:0000256" key="3">
    <source>
        <dbReference type="ARBA" id="ARBA00022827"/>
    </source>
</evidence>
<dbReference type="Gene3D" id="2.40.110.10">
    <property type="entry name" value="Butyryl-CoA Dehydrogenase, subunit A, domain 2"/>
    <property type="match status" value="1"/>
</dbReference>
<dbReference type="Gene3D" id="2.60.120.10">
    <property type="entry name" value="Jelly Rolls"/>
    <property type="match status" value="1"/>
</dbReference>
<feature type="domain" description="HpaB/PvcC/4-BUDH C-terminal" evidence="6">
    <location>
        <begin position="438"/>
        <end position="628"/>
    </location>
</feature>
<comment type="similarity">
    <text evidence="1">Belongs to the cysteine dioxygenase family.</text>
</comment>
<evidence type="ECO:0000256" key="1">
    <source>
        <dbReference type="ARBA" id="ARBA00006622"/>
    </source>
</evidence>
<evidence type="ECO:0000256" key="4">
    <source>
        <dbReference type="ARBA" id="ARBA00023002"/>
    </source>
</evidence>
<dbReference type="InterPro" id="IPR024674">
    <property type="entry name" value="HpaB/PvcC/4-BUDH_N"/>
</dbReference>
<feature type="binding site" evidence="5">
    <location>
        <position position="120"/>
    </location>
    <ligand>
        <name>Fe cation</name>
        <dbReference type="ChEBI" id="CHEBI:24875"/>
        <note>catalytic</note>
    </ligand>
</feature>
<dbReference type="InterPro" id="IPR009100">
    <property type="entry name" value="AcylCoA_DH/oxidase_NM_dom_sf"/>
</dbReference>
<reference evidence="8 9" key="1">
    <citation type="submission" date="2017-04" db="EMBL/GenBank/DDBJ databases">
        <authorList>
            <person name="Criscuolo A."/>
        </authorList>
    </citation>
    <scope>NUCLEOTIDE SEQUENCE [LARGE SCALE GENOMIC DNA]</scope>
    <source>
        <strain evidence="8">16-00221</strain>
    </source>
</reference>
<accession>A0A9X8SRL7</accession>
<feature type="domain" description="HpaB/PvcC/4-BUDH N-terminal" evidence="7">
    <location>
        <begin position="160"/>
        <end position="424"/>
    </location>
</feature>
<dbReference type="SUPFAM" id="SSF51182">
    <property type="entry name" value="RmlC-like cupins"/>
    <property type="match status" value="1"/>
</dbReference>
<evidence type="ECO:0000259" key="7">
    <source>
        <dbReference type="Pfam" id="PF11794"/>
    </source>
</evidence>
<keyword evidence="5" id="KW-0479">Metal-binding</keyword>
<dbReference type="Gene3D" id="1.10.3140.10">
    <property type="entry name" value="4-hydroxybutyryl-coa dehydratase, domain 1"/>
    <property type="match status" value="1"/>
</dbReference>
<organism evidence="8 9">
    <name type="scientific">Bacillus paranthracis</name>
    <dbReference type="NCBI Taxonomy" id="2026186"/>
    <lineage>
        <taxon>Bacteria</taxon>
        <taxon>Bacillati</taxon>
        <taxon>Bacillota</taxon>
        <taxon>Bacilli</taxon>
        <taxon>Bacillales</taxon>
        <taxon>Bacillaceae</taxon>
        <taxon>Bacillus</taxon>
        <taxon>Bacillus cereus group</taxon>
    </lineage>
</organism>
<dbReference type="CDD" id="cd10548">
    <property type="entry name" value="cupin_CDO"/>
    <property type="match status" value="1"/>
</dbReference>
<dbReference type="InterPro" id="IPR046373">
    <property type="entry name" value="Acyl-CoA_Oxase/DH_mid-dom_sf"/>
</dbReference>
<dbReference type="GO" id="GO:0016702">
    <property type="term" value="F:oxidoreductase activity, acting on single donors with incorporation of molecular oxygen, incorporation of two atoms of oxygen"/>
    <property type="evidence" value="ECO:0007669"/>
    <property type="project" value="InterPro"/>
</dbReference>
<evidence type="ECO:0000313" key="9">
    <source>
        <dbReference type="Proteomes" id="UP000194435"/>
    </source>
</evidence>
<dbReference type="Proteomes" id="UP000194435">
    <property type="component" value="Unassembled WGS sequence"/>
</dbReference>
<dbReference type="Gene3D" id="1.20.140.10">
    <property type="entry name" value="Butyryl-CoA Dehydrogenase, subunit A, domain 3"/>
    <property type="match status" value="1"/>
</dbReference>
<dbReference type="Pfam" id="PF05995">
    <property type="entry name" value="CDO_I"/>
    <property type="match status" value="1"/>
</dbReference>
<evidence type="ECO:0000259" key="6">
    <source>
        <dbReference type="Pfam" id="PF03241"/>
    </source>
</evidence>
<keyword evidence="4 8" id="KW-0560">Oxidoreductase</keyword>
<dbReference type="AlphaFoldDB" id="A0A9X8SRL7"/>
<dbReference type="InterPro" id="IPR004925">
    <property type="entry name" value="HpaB/PvcC/4-BUDH"/>
</dbReference>
<dbReference type="PANTHER" id="PTHR36117:SF3">
    <property type="entry name" value="4-HYDROXYPHENYLACETATE 3-MONOOXYGENASE-RELATED"/>
    <property type="match status" value="1"/>
</dbReference>
<evidence type="ECO:0000256" key="5">
    <source>
        <dbReference type="PIRSR" id="PIRSR610300-51"/>
    </source>
</evidence>
<dbReference type="GO" id="GO:0016627">
    <property type="term" value="F:oxidoreductase activity, acting on the CH-CH group of donors"/>
    <property type="evidence" value="ECO:0007669"/>
    <property type="project" value="InterPro"/>
</dbReference>
<dbReference type="SUPFAM" id="SSF56645">
    <property type="entry name" value="Acyl-CoA dehydrogenase NM domain-like"/>
    <property type="match status" value="1"/>
</dbReference>
<dbReference type="SUPFAM" id="SSF47203">
    <property type="entry name" value="Acyl-CoA dehydrogenase C-terminal domain-like"/>
    <property type="match status" value="1"/>
</dbReference>
<dbReference type="PANTHER" id="PTHR36117">
    <property type="entry name" value="4-HYDROXYPHENYLACETATE 3-MONOOXYGENASE-RELATED"/>
    <property type="match status" value="1"/>
</dbReference>
<dbReference type="Pfam" id="PF03241">
    <property type="entry name" value="HpaB"/>
    <property type="match status" value="1"/>
</dbReference>
<evidence type="ECO:0000313" key="8">
    <source>
        <dbReference type="EMBL" id="SME53735.1"/>
    </source>
</evidence>
<dbReference type="Pfam" id="PF11794">
    <property type="entry name" value="HpaB_N"/>
    <property type="match status" value="1"/>
</dbReference>
<sequence>MQLIHNIKKAFHNLCDYDTANLISAIQSLNITLHKISPFITSPLNLEYGRNVIYKSEFVEILVLNFPRKAKTLIHDHGISIGCILIVNGTLQNITYEKNREWIEEFTEGNIFTVKKDTVHKMYNATDSTAITFHVYSPPLKDVQIYEQSLKGGNMQNLKDHYIKSLQDGRNVWLYGKKVDVTTDNNFSGTLCTISNLFSLFDDPKQRDSIGYVSPKTKDFVHKSFLVPNSYNELLMRRTAFETWGYATDGVMSRLSDYARSRLTGWYVSRDFYKKFDAQFPDKIASYYEKARDNHLFLSVVQRDPQINRSTESMLNANDLGLLRVTKETSDGIYLSGAKMIGTASPYSNDLLIYPLTKLTDAQKDLAHFLIVAANSPGLHMVCREPYANTTSSTVDSPISSQYDEMDALLIFDNVFVPWERVLLYNNPEAIWAIKSDTASSSLAYHQAIVRLLIKLEFITAIAFEIAEAIGAHTYLHVQEKLGELIMQIETIRALLIAAEVEGTTNETKTYLPNFKYIETARNLGSKYYPRAIEILQLIGAGGFIQLPSSSIDFQSPIADLLKKHFKGTNIDAEQRTKLFKLAWDIIGSPLGSRHELYERFYAGDPIRNTATQYVNYDKNHFKKMLSKYL</sequence>
<dbReference type="GO" id="GO:0005506">
    <property type="term" value="F:iron ion binding"/>
    <property type="evidence" value="ECO:0007669"/>
    <property type="project" value="InterPro"/>
</dbReference>
<dbReference type="EC" id="1.14.14.8" evidence="8"/>
<dbReference type="InterPro" id="IPR011051">
    <property type="entry name" value="RmlC_Cupin_sf"/>
</dbReference>
<name>A0A9X8SRL7_9BACI</name>
<keyword evidence="2" id="KW-0285">Flavoprotein</keyword>
<comment type="caution">
    <text evidence="8">The sequence shown here is derived from an EMBL/GenBank/DDBJ whole genome shotgun (WGS) entry which is preliminary data.</text>
</comment>
<feature type="binding site" evidence="5">
    <location>
        <position position="77"/>
    </location>
    <ligand>
        <name>Fe cation</name>
        <dbReference type="ChEBI" id="CHEBI:24875"/>
        <note>catalytic</note>
    </ligand>
</feature>
<dbReference type="InterPro" id="IPR014710">
    <property type="entry name" value="RmlC-like_jellyroll"/>
</dbReference>
<dbReference type="InterPro" id="IPR036250">
    <property type="entry name" value="AcylCo_DH-like_C"/>
</dbReference>
<keyword evidence="3" id="KW-0274">FAD</keyword>